<comment type="caution">
    <text evidence="1">The sequence shown here is derived from an EMBL/GenBank/DDBJ whole genome shotgun (WGS) entry which is preliminary data.</text>
</comment>
<protein>
    <submittedName>
        <fullName evidence="1">Uncharacterized protein</fullName>
    </submittedName>
</protein>
<reference evidence="1 2" key="1">
    <citation type="submission" date="2015-01" db="EMBL/GenBank/DDBJ databases">
        <title>Evolution of Trichinella species and genotypes.</title>
        <authorList>
            <person name="Korhonen P.K."/>
            <person name="Edoardo P."/>
            <person name="Giuseppe L.R."/>
            <person name="Gasser R.B."/>
        </authorList>
    </citation>
    <scope>NUCLEOTIDE SEQUENCE [LARGE SCALE GENOMIC DNA]</scope>
    <source>
        <strain evidence="1">ISS470</strain>
    </source>
</reference>
<accession>A0A0V1FCK0</accession>
<dbReference type="EMBL" id="JYDT01000134">
    <property type="protein sequence ID" value="KRY83688.1"/>
    <property type="molecule type" value="Genomic_DNA"/>
</dbReference>
<organism evidence="1 2">
    <name type="scientific">Trichinella pseudospiralis</name>
    <name type="common">Parasitic roundworm</name>
    <dbReference type="NCBI Taxonomy" id="6337"/>
    <lineage>
        <taxon>Eukaryota</taxon>
        <taxon>Metazoa</taxon>
        <taxon>Ecdysozoa</taxon>
        <taxon>Nematoda</taxon>
        <taxon>Enoplea</taxon>
        <taxon>Dorylaimia</taxon>
        <taxon>Trichinellida</taxon>
        <taxon>Trichinellidae</taxon>
        <taxon>Trichinella</taxon>
    </lineage>
</organism>
<proteinExistence type="predicted"/>
<dbReference type="Proteomes" id="UP000054995">
    <property type="component" value="Unassembled WGS sequence"/>
</dbReference>
<dbReference type="AlphaFoldDB" id="A0A0V1FCK0"/>
<evidence type="ECO:0000313" key="2">
    <source>
        <dbReference type="Proteomes" id="UP000054995"/>
    </source>
</evidence>
<sequence>MFVQDIRNNVWIIFRSIVVRRHTLALSTSILELSVDYSMTVKLPYCTVFELKSWSCLDDLDSFHAAGKTPAIAPATLLTSSTSVVVVFCVEVGLFRHNSSITAAAVIAANAKQPASQPASELRERQTGRELSMQAGNGRRRLFALTCVQFIVLFGRMKLITFPHRPVLTTVFEINDRFSCLSFLFL</sequence>
<keyword evidence="2" id="KW-1185">Reference proteome</keyword>
<dbReference type="OrthoDB" id="10292457at2759"/>
<evidence type="ECO:0000313" key="1">
    <source>
        <dbReference type="EMBL" id="KRY83688.1"/>
    </source>
</evidence>
<gene>
    <name evidence="1" type="ORF">T4D_316</name>
</gene>
<name>A0A0V1FCK0_TRIPS</name>